<keyword evidence="5" id="KW-1185">Reference proteome</keyword>
<dbReference type="RefSeq" id="WP_204654514.1">
    <property type="nucleotide sequence ID" value="NZ_JAFBFD010000029.1"/>
</dbReference>
<dbReference type="InterPro" id="IPR001638">
    <property type="entry name" value="Solute-binding_3/MltF_N"/>
</dbReference>
<feature type="domain" description="Solute-binding protein family 3/N-terminal" evidence="3">
    <location>
        <begin position="40"/>
        <end position="268"/>
    </location>
</feature>
<dbReference type="SUPFAM" id="SSF53850">
    <property type="entry name" value="Periplasmic binding protein-like II"/>
    <property type="match status" value="1"/>
</dbReference>
<dbReference type="PANTHER" id="PTHR35936:SF34">
    <property type="entry name" value="ABC TRANSPORTER EXTRACELLULAR-BINDING PROTEIN YCKB-RELATED"/>
    <property type="match status" value="1"/>
</dbReference>
<comment type="caution">
    <text evidence="4">The sequence shown here is derived from an EMBL/GenBank/DDBJ whole genome shotgun (WGS) entry which is preliminary data.</text>
</comment>
<evidence type="ECO:0000256" key="1">
    <source>
        <dbReference type="ARBA" id="ARBA00022729"/>
    </source>
</evidence>
<reference evidence="5" key="1">
    <citation type="journal article" date="2019" name="Int. J. Syst. Evol. Microbiol.">
        <title>The Global Catalogue of Microorganisms (GCM) 10K type strain sequencing project: providing services to taxonomists for standard genome sequencing and annotation.</title>
        <authorList>
            <consortium name="The Broad Institute Genomics Platform"/>
            <consortium name="The Broad Institute Genome Sequencing Center for Infectious Disease"/>
            <person name="Wu L."/>
            <person name="Ma J."/>
        </authorList>
    </citation>
    <scope>NUCLEOTIDE SEQUENCE [LARGE SCALE GENOMIC DNA]</scope>
    <source>
        <strain evidence="5">CGMCC 1.19032</strain>
    </source>
</reference>
<proteinExistence type="predicted"/>
<dbReference type="Gene3D" id="3.40.190.10">
    <property type="entry name" value="Periplasmic binding protein-like II"/>
    <property type="match status" value="2"/>
</dbReference>
<dbReference type="SMART" id="SM00062">
    <property type="entry name" value="PBPb"/>
    <property type="match status" value="1"/>
</dbReference>
<feature type="signal peptide" evidence="2">
    <location>
        <begin position="1"/>
        <end position="18"/>
    </location>
</feature>
<keyword evidence="1 2" id="KW-0732">Signal</keyword>
<name>A0ABV9MZ82_9ENTE</name>
<dbReference type="PANTHER" id="PTHR35936">
    <property type="entry name" value="MEMBRANE-BOUND LYTIC MUREIN TRANSGLYCOSYLASE F"/>
    <property type="match status" value="1"/>
</dbReference>
<gene>
    <name evidence="4" type="ORF">ACFO5I_10035</name>
</gene>
<feature type="chain" id="PRO_5045417209" evidence="2">
    <location>
        <begin position="19"/>
        <end position="273"/>
    </location>
</feature>
<evidence type="ECO:0000256" key="2">
    <source>
        <dbReference type="SAM" id="SignalP"/>
    </source>
</evidence>
<sequence>MKKQIGLWLMVAATFGLAACGKQSEEGSGASVESAADKAEVVVGLDDTFVPMGFRDEAGKLTGFDIELAEAVFALSDTKVKFQPIDWSMKETELANGTIDMIWNGYTITPERDKKVLFTNTYMENLQVLVTPKDSGITSFEQMADKVLGAQEGSSGYSTFNEQADVLKDIVKDNDATLYASFNEAFIDLENKRIDGLLIDRVYAEYYLTKADKLAQFNVINSPFETEDFAVGVRKNDQALADKINAAFKSLQEKGTFAEISTKWFGEDVTPQK</sequence>
<organism evidence="4 5">
    <name type="scientific">Enterococcus lemanii</name>
    <dbReference type="NCBI Taxonomy" id="1159752"/>
    <lineage>
        <taxon>Bacteria</taxon>
        <taxon>Bacillati</taxon>
        <taxon>Bacillota</taxon>
        <taxon>Bacilli</taxon>
        <taxon>Lactobacillales</taxon>
        <taxon>Enterococcaceae</taxon>
        <taxon>Enterococcus</taxon>
    </lineage>
</organism>
<evidence type="ECO:0000313" key="4">
    <source>
        <dbReference type="EMBL" id="MFC4720065.1"/>
    </source>
</evidence>
<dbReference type="Pfam" id="PF00497">
    <property type="entry name" value="SBP_bac_3"/>
    <property type="match status" value="1"/>
</dbReference>
<dbReference type="CDD" id="cd00996">
    <property type="entry name" value="PBP2_AatB_like"/>
    <property type="match status" value="1"/>
</dbReference>
<accession>A0ABV9MZ82</accession>
<evidence type="ECO:0000313" key="5">
    <source>
        <dbReference type="Proteomes" id="UP001595969"/>
    </source>
</evidence>
<dbReference type="Proteomes" id="UP001595969">
    <property type="component" value="Unassembled WGS sequence"/>
</dbReference>
<dbReference type="EMBL" id="JBHSGS010000055">
    <property type="protein sequence ID" value="MFC4720065.1"/>
    <property type="molecule type" value="Genomic_DNA"/>
</dbReference>
<protein>
    <submittedName>
        <fullName evidence="4">Amino acid ABC transporter substrate-binding protein</fullName>
    </submittedName>
</protein>
<evidence type="ECO:0000259" key="3">
    <source>
        <dbReference type="SMART" id="SM00062"/>
    </source>
</evidence>
<dbReference type="PROSITE" id="PS51257">
    <property type="entry name" value="PROKAR_LIPOPROTEIN"/>
    <property type="match status" value="1"/>
</dbReference>